<accession>A0A8J8NZ34</accession>
<evidence type="ECO:0008006" key="6">
    <source>
        <dbReference type="Google" id="ProtNLM"/>
    </source>
</evidence>
<dbReference type="Proteomes" id="UP000785679">
    <property type="component" value="Unassembled WGS sequence"/>
</dbReference>
<keyword evidence="2" id="KW-0689">Ribosomal protein</keyword>
<dbReference type="PANTHER" id="PTHR48129:SF1">
    <property type="entry name" value="LARGE RIBOSOMAL SUBUNIT PROTEIN EL43"/>
    <property type="match status" value="1"/>
</dbReference>
<dbReference type="OrthoDB" id="308782at2759"/>
<sequence length="112" mass="13264">MAKRTKKVGILGKYGTRYGSAQRKTIKKFEITQRATYGCPFCGKVRHREEIRCRHLEVQSLQEDRRWWRLDPLHRTRPDRQGHRHSSEKIERRGCSGEGLCMNGMRHTLSLE</sequence>
<dbReference type="SUPFAM" id="SSF57829">
    <property type="entry name" value="Zn-binding ribosomal proteins"/>
    <property type="match status" value="1"/>
</dbReference>
<dbReference type="Gene3D" id="2.20.25.30">
    <property type="match status" value="1"/>
</dbReference>
<dbReference type="InterPro" id="IPR002674">
    <property type="entry name" value="Ribosomal_eL43"/>
</dbReference>
<evidence type="ECO:0000313" key="4">
    <source>
        <dbReference type="EMBL" id="TNV83264.1"/>
    </source>
</evidence>
<evidence type="ECO:0000256" key="2">
    <source>
        <dbReference type="ARBA" id="ARBA00022980"/>
    </source>
</evidence>
<dbReference type="InterPro" id="IPR011331">
    <property type="entry name" value="Ribosomal_eL37/eL43"/>
</dbReference>
<dbReference type="InterPro" id="IPR011332">
    <property type="entry name" value="Ribosomal_zn-bd"/>
</dbReference>
<comment type="similarity">
    <text evidence="1">Belongs to the eukaryotic ribosomal protein eL43 family.</text>
</comment>
<name>A0A8J8NZ34_HALGN</name>
<comment type="caution">
    <text evidence="4">The sequence shown here is derived from an EMBL/GenBank/DDBJ whole genome shotgun (WGS) entry which is preliminary data.</text>
</comment>
<dbReference type="InterPro" id="IPR050522">
    <property type="entry name" value="Ribosomal_protein_eL43"/>
</dbReference>
<dbReference type="Pfam" id="PF01780">
    <property type="entry name" value="Ribosomal_L37ae"/>
    <property type="match status" value="1"/>
</dbReference>
<evidence type="ECO:0000256" key="3">
    <source>
        <dbReference type="ARBA" id="ARBA00023274"/>
    </source>
</evidence>
<dbReference type="GO" id="GO:0006412">
    <property type="term" value="P:translation"/>
    <property type="evidence" value="ECO:0007669"/>
    <property type="project" value="InterPro"/>
</dbReference>
<proteinExistence type="inferred from homology"/>
<evidence type="ECO:0000256" key="1">
    <source>
        <dbReference type="ARBA" id="ARBA00008672"/>
    </source>
</evidence>
<organism evidence="4 5">
    <name type="scientific">Halteria grandinella</name>
    <dbReference type="NCBI Taxonomy" id="5974"/>
    <lineage>
        <taxon>Eukaryota</taxon>
        <taxon>Sar</taxon>
        <taxon>Alveolata</taxon>
        <taxon>Ciliophora</taxon>
        <taxon>Intramacronucleata</taxon>
        <taxon>Spirotrichea</taxon>
        <taxon>Stichotrichia</taxon>
        <taxon>Sporadotrichida</taxon>
        <taxon>Halteriidae</taxon>
        <taxon>Halteria</taxon>
    </lineage>
</organism>
<dbReference type="GO" id="GO:1990904">
    <property type="term" value="C:ribonucleoprotein complex"/>
    <property type="evidence" value="ECO:0007669"/>
    <property type="project" value="UniProtKB-KW"/>
</dbReference>
<gene>
    <name evidence="4" type="ORF">FGO68_gene9011</name>
</gene>
<keyword evidence="5" id="KW-1185">Reference proteome</keyword>
<dbReference type="AlphaFoldDB" id="A0A8J8NZ34"/>
<keyword evidence="3" id="KW-0687">Ribonucleoprotein</keyword>
<protein>
    <recommendedName>
        <fullName evidence="6">60S ribosomal protein L37a</fullName>
    </recommendedName>
</protein>
<dbReference type="GO" id="GO:0005840">
    <property type="term" value="C:ribosome"/>
    <property type="evidence" value="ECO:0007669"/>
    <property type="project" value="UniProtKB-KW"/>
</dbReference>
<dbReference type="GO" id="GO:0003735">
    <property type="term" value="F:structural constituent of ribosome"/>
    <property type="evidence" value="ECO:0007669"/>
    <property type="project" value="InterPro"/>
</dbReference>
<dbReference type="PANTHER" id="PTHR48129">
    <property type="entry name" value="60S RIBOSOMAL PROTEIN L37A"/>
    <property type="match status" value="1"/>
</dbReference>
<evidence type="ECO:0000313" key="5">
    <source>
        <dbReference type="Proteomes" id="UP000785679"/>
    </source>
</evidence>
<reference evidence="4" key="1">
    <citation type="submission" date="2019-06" db="EMBL/GenBank/DDBJ databases">
        <authorList>
            <person name="Zheng W."/>
        </authorList>
    </citation>
    <scope>NUCLEOTIDE SEQUENCE</scope>
    <source>
        <strain evidence="4">QDHG01</strain>
    </source>
</reference>
<dbReference type="EMBL" id="RRYP01003996">
    <property type="protein sequence ID" value="TNV83264.1"/>
    <property type="molecule type" value="Genomic_DNA"/>
</dbReference>